<feature type="domain" description="Response regulatory" evidence="5">
    <location>
        <begin position="11"/>
        <end position="127"/>
    </location>
</feature>
<dbReference type="InterPro" id="IPR011006">
    <property type="entry name" value="CheY-like_superfamily"/>
</dbReference>
<feature type="modified residue" description="4-aspartylphosphate" evidence="3">
    <location>
        <position position="62"/>
    </location>
</feature>
<dbReference type="PROSITE" id="PS50043">
    <property type="entry name" value="HTH_LUXR_2"/>
    <property type="match status" value="1"/>
</dbReference>
<evidence type="ECO:0000256" key="1">
    <source>
        <dbReference type="ARBA" id="ARBA00022553"/>
    </source>
</evidence>
<organism evidence="6 7">
    <name type="scientific">Streptomyces polygonati</name>
    <dbReference type="NCBI Taxonomy" id="1617087"/>
    <lineage>
        <taxon>Bacteria</taxon>
        <taxon>Bacillati</taxon>
        <taxon>Actinomycetota</taxon>
        <taxon>Actinomycetes</taxon>
        <taxon>Kitasatosporales</taxon>
        <taxon>Streptomycetaceae</taxon>
        <taxon>Streptomyces</taxon>
    </lineage>
</organism>
<dbReference type="Pfam" id="PF00196">
    <property type="entry name" value="GerE"/>
    <property type="match status" value="1"/>
</dbReference>
<reference evidence="7" key="1">
    <citation type="journal article" date="2019" name="Int. J. Syst. Evol. Microbiol.">
        <title>The Global Catalogue of Microorganisms (GCM) 10K type strain sequencing project: providing services to taxonomists for standard genome sequencing and annotation.</title>
        <authorList>
            <consortium name="The Broad Institute Genomics Platform"/>
            <consortium name="The Broad Institute Genome Sequencing Center for Infectious Disease"/>
            <person name="Wu L."/>
            <person name="Ma J."/>
        </authorList>
    </citation>
    <scope>NUCLEOTIDE SEQUENCE [LARGE SCALE GENOMIC DNA]</scope>
    <source>
        <strain evidence="7">CGMCC 4.7237</strain>
    </source>
</reference>
<dbReference type="PANTHER" id="PTHR43214">
    <property type="entry name" value="TWO-COMPONENT RESPONSE REGULATOR"/>
    <property type="match status" value="1"/>
</dbReference>
<evidence type="ECO:0000256" key="2">
    <source>
        <dbReference type="ARBA" id="ARBA00023125"/>
    </source>
</evidence>
<dbReference type="InterPro" id="IPR039420">
    <property type="entry name" value="WalR-like"/>
</dbReference>
<keyword evidence="2" id="KW-0238">DNA-binding</keyword>
<dbReference type="InterPro" id="IPR001789">
    <property type="entry name" value="Sig_transdc_resp-reg_receiver"/>
</dbReference>
<dbReference type="Pfam" id="PF00072">
    <property type="entry name" value="Response_reg"/>
    <property type="match status" value="1"/>
</dbReference>
<evidence type="ECO:0000313" key="7">
    <source>
        <dbReference type="Proteomes" id="UP001595765"/>
    </source>
</evidence>
<dbReference type="EMBL" id="JBHSBB010000010">
    <property type="protein sequence ID" value="MFC4032360.1"/>
    <property type="molecule type" value="Genomic_DNA"/>
</dbReference>
<evidence type="ECO:0000313" key="6">
    <source>
        <dbReference type="EMBL" id="MFC4032360.1"/>
    </source>
</evidence>
<dbReference type="InterPro" id="IPR000792">
    <property type="entry name" value="Tscrpt_reg_LuxR_C"/>
</dbReference>
<sequence>MSRRGDGAMIRILIADDHTLLREAVCDMLRMEEGFQVVGEAADGESAVLLARSLQPDVVLLDVGMPGNPPGLTVRRLKEIAPDTAIIIVSMFTERRLIQELLDRGVRGYLHKSVSRQELASAIRGISRRDHGQVVISAAPSVLPAPAESDSQLSPREHEILVLVADAMSNRQIAGKLGITEGTVKRHMRNIFGKLGAVSRIDAVNKAVADALIVPPSVSSGRHVR</sequence>
<dbReference type="CDD" id="cd17535">
    <property type="entry name" value="REC_NarL-like"/>
    <property type="match status" value="1"/>
</dbReference>
<dbReference type="CDD" id="cd06170">
    <property type="entry name" value="LuxR_C_like"/>
    <property type="match status" value="1"/>
</dbReference>
<dbReference type="SUPFAM" id="SSF52172">
    <property type="entry name" value="CheY-like"/>
    <property type="match status" value="1"/>
</dbReference>
<comment type="caution">
    <text evidence="6">The sequence shown here is derived from an EMBL/GenBank/DDBJ whole genome shotgun (WGS) entry which is preliminary data.</text>
</comment>
<protein>
    <submittedName>
        <fullName evidence="6">Response regulator</fullName>
    </submittedName>
</protein>
<dbReference type="SMART" id="SM00421">
    <property type="entry name" value="HTH_LUXR"/>
    <property type="match status" value="1"/>
</dbReference>
<dbReference type="PROSITE" id="PS50110">
    <property type="entry name" value="RESPONSE_REGULATORY"/>
    <property type="match status" value="1"/>
</dbReference>
<evidence type="ECO:0000259" key="4">
    <source>
        <dbReference type="PROSITE" id="PS50043"/>
    </source>
</evidence>
<name>A0ABV8HKB4_9ACTN</name>
<proteinExistence type="predicted"/>
<evidence type="ECO:0000256" key="3">
    <source>
        <dbReference type="PROSITE-ProRule" id="PRU00169"/>
    </source>
</evidence>
<keyword evidence="7" id="KW-1185">Reference proteome</keyword>
<keyword evidence="1 3" id="KW-0597">Phosphoprotein</keyword>
<dbReference type="PRINTS" id="PR00038">
    <property type="entry name" value="HTHLUXR"/>
</dbReference>
<dbReference type="Proteomes" id="UP001595765">
    <property type="component" value="Unassembled WGS sequence"/>
</dbReference>
<evidence type="ECO:0000259" key="5">
    <source>
        <dbReference type="PROSITE" id="PS50110"/>
    </source>
</evidence>
<accession>A0ABV8HKB4</accession>
<gene>
    <name evidence="6" type="ORF">ACFO3J_12815</name>
</gene>
<dbReference type="InterPro" id="IPR058245">
    <property type="entry name" value="NreC/VraR/RcsB-like_REC"/>
</dbReference>
<feature type="domain" description="HTH luxR-type" evidence="4">
    <location>
        <begin position="146"/>
        <end position="211"/>
    </location>
</feature>
<dbReference type="Gene3D" id="3.40.50.2300">
    <property type="match status" value="1"/>
</dbReference>
<dbReference type="SMART" id="SM00448">
    <property type="entry name" value="REC"/>
    <property type="match status" value="1"/>
</dbReference>
<dbReference type="RefSeq" id="WP_386429258.1">
    <property type="nucleotide sequence ID" value="NZ_JBHSBB010000010.1"/>
</dbReference>